<gene>
    <name evidence="1" type="ORF">KTA_10160</name>
</gene>
<sequence length="75" mass="8643">MSESRWSLLLLSQVGLYLIRAYLNGEEASYLPLMILHERAVAWPSRRGLEAQDSYVGRLELFETGLEVYCRVLPL</sequence>
<accession>A0A455SWP6</accession>
<organism evidence="1">
    <name type="scientific">Thermogemmatispora argillosa</name>
    <dbReference type="NCBI Taxonomy" id="2045280"/>
    <lineage>
        <taxon>Bacteria</taxon>
        <taxon>Bacillati</taxon>
        <taxon>Chloroflexota</taxon>
        <taxon>Ktedonobacteria</taxon>
        <taxon>Thermogemmatisporales</taxon>
        <taxon>Thermogemmatisporaceae</taxon>
        <taxon>Thermogemmatispora</taxon>
    </lineage>
</organism>
<dbReference type="AlphaFoldDB" id="A0A455SWP6"/>
<proteinExistence type="predicted"/>
<name>A0A455SWP6_9CHLR</name>
<dbReference type="EMBL" id="AP019377">
    <property type="protein sequence ID" value="BBH92817.1"/>
    <property type="molecule type" value="Genomic_DNA"/>
</dbReference>
<protein>
    <submittedName>
        <fullName evidence="1">Uncharacterized protein</fullName>
    </submittedName>
</protein>
<reference evidence="1" key="1">
    <citation type="submission" date="2018-12" db="EMBL/GenBank/DDBJ databases">
        <title>Novel natural products biosynthetic potential of the class Ktedonobacteria.</title>
        <authorList>
            <person name="Zheng Y."/>
            <person name="Saitou A."/>
            <person name="Wang C.M."/>
            <person name="Toyoda A."/>
            <person name="Minakuchi Y."/>
            <person name="Sekiguchi Y."/>
            <person name="Ueda K."/>
            <person name="Takano H."/>
            <person name="Sakai Y."/>
            <person name="Yokota A."/>
            <person name="Yabe S."/>
        </authorList>
    </citation>
    <scope>NUCLEOTIDE SEQUENCE</scope>
    <source>
        <strain evidence="1">A3-2</strain>
    </source>
</reference>
<evidence type="ECO:0000313" key="1">
    <source>
        <dbReference type="EMBL" id="BBH92817.1"/>
    </source>
</evidence>